<dbReference type="eggNOG" id="ENOG5032T6A">
    <property type="taxonomic scope" value="Bacteria"/>
</dbReference>
<organism evidence="2 3">
    <name type="scientific">Ruminococcus albus 8</name>
    <dbReference type="NCBI Taxonomy" id="246199"/>
    <lineage>
        <taxon>Bacteria</taxon>
        <taxon>Bacillati</taxon>
        <taxon>Bacillota</taxon>
        <taxon>Clostridia</taxon>
        <taxon>Eubacteriales</taxon>
        <taxon>Oscillospiraceae</taxon>
        <taxon>Ruminococcus</taxon>
    </lineage>
</organism>
<dbReference type="EMBL" id="ADKM02000093">
    <property type="protein sequence ID" value="EGC02470.1"/>
    <property type="molecule type" value="Genomic_DNA"/>
</dbReference>
<dbReference type="OrthoDB" id="1749390at2"/>
<dbReference type="AlphaFoldDB" id="E9SE02"/>
<feature type="transmembrane region" description="Helical" evidence="1">
    <location>
        <begin position="186"/>
        <end position="205"/>
    </location>
</feature>
<dbReference type="RefSeq" id="WP_002850824.1">
    <property type="nucleotide sequence ID" value="NZ_ADKM02000093.1"/>
</dbReference>
<evidence type="ECO:0000313" key="3">
    <source>
        <dbReference type="Proteomes" id="UP000004259"/>
    </source>
</evidence>
<evidence type="ECO:0000256" key="1">
    <source>
        <dbReference type="SAM" id="Phobius"/>
    </source>
</evidence>
<gene>
    <name evidence="2" type="ORF">CUS_5421</name>
</gene>
<dbReference type="Proteomes" id="UP000004259">
    <property type="component" value="Unassembled WGS sequence"/>
</dbReference>
<evidence type="ECO:0000313" key="2">
    <source>
        <dbReference type="EMBL" id="EGC02470.1"/>
    </source>
</evidence>
<keyword evidence="1" id="KW-1133">Transmembrane helix</keyword>
<name>E9SE02_RUMAL</name>
<reference evidence="2 3" key="1">
    <citation type="submission" date="2011-02" db="EMBL/GenBank/DDBJ databases">
        <authorList>
            <person name="Nelson K.E."/>
            <person name="Sutton G."/>
            <person name="Torralba M."/>
            <person name="Durkin S."/>
            <person name="Harkins D."/>
            <person name="Montgomery R."/>
            <person name="Ziemer C."/>
            <person name="Klaassens E."/>
            <person name="Ocuiv P."/>
            <person name="Morrison M."/>
        </authorList>
    </citation>
    <scope>NUCLEOTIDE SEQUENCE [LARGE SCALE GENOMIC DNA]</scope>
    <source>
        <strain evidence="2 3">8</strain>
    </source>
</reference>
<keyword evidence="1" id="KW-0472">Membrane</keyword>
<dbReference type="STRING" id="246199.CUS_5421"/>
<keyword evidence="3" id="KW-1185">Reference proteome</keyword>
<feature type="transmembrane region" description="Helical" evidence="1">
    <location>
        <begin position="89"/>
        <end position="112"/>
    </location>
</feature>
<proteinExistence type="predicted"/>
<comment type="caution">
    <text evidence="2">The sequence shown here is derived from an EMBL/GenBank/DDBJ whole genome shotgun (WGS) entry which is preliminary data.</text>
</comment>
<feature type="transmembrane region" description="Helical" evidence="1">
    <location>
        <begin position="21"/>
        <end position="40"/>
    </location>
</feature>
<sequence length="208" mass="22502">MKASCYLSCLYIDLKRNSLPHILAAAALTLTVPIVFSLTSLSAELSAQPLEMYLSLTGTLLLTPVFLPEQNEDIRDTVRVRQMSYLTVCAMRIAYLAVIIAILYGIITAALIRGESVVTTAHYFGGLTAALFLGSLGVAGSAIGGNAVIGYMASFLYFTANFFLKTRLGVFYLFGLSAQTGVSKLWLSGGSAVLIIVTFLYLRYIKKL</sequence>
<feature type="transmembrane region" description="Helical" evidence="1">
    <location>
        <begin position="124"/>
        <end position="143"/>
    </location>
</feature>
<feature type="transmembrane region" description="Helical" evidence="1">
    <location>
        <begin position="155"/>
        <end position="174"/>
    </location>
</feature>
<accession>E9SE02</accession>
<feature type="transmembrane region" description="Helical" evidence="1">
    <location>
        <begin position="52"/>
        <end position="68"/>
    </location>
</feature>
<keyword evidence="1" id="KW-0812">Transmembrane</keyword>
<protein>
    <submittedName>
        <fullName evidence="2">Conserved domain protein</fullName>
    </submittedName>
</protein>